<dbReference type="SUPFAM" id="SSF69593">
    <property type="entry name" value="Glycerol-3-phosphate (1)-acyltransferase"/>
    <property type="match status" value="1"/>
</dbReference>
<dbReference type="AlphaFoldDB" id="A0A078M1Q9"/>
<proteinExistence type="predicted"/>
<dbReference type="PANTHER" id="PTHR10434">
    <property type="entry name" value="1-ACYL-SN-GLYCEROL-3-PHOSPHATE ACYLTRANSFERASE"/>
    <property type="match status" value="1"/>
</dbReference>
<evidence type="ECO:0000313" key="5">
    <source>
        <dbReference type="Proteomes" id="UP000044136"/>
    </source>
</evidence>
<sequence>MIYEGAKFLLKVYYKARFKMTFIGADRVPAEGPVMLCSNHVSDFDPPLIGIGLRRPLSFFAKKELFELPVIGKVFPSLNAIPVSRGKSDRSALKSSISALKENRCLLIFPEGSRNKGDVNKLQELQEGASFIASKSEAPIVPVIIKGEYNRKKGVTIIYGKPINTKEFLAAGNTRKDLTRKLEENLNNLLFSE</sequence>
<accession>A0A078M1Q9</accession>
<dbReference type="EMBL" id="CCSE01000001">
    <property type="protein sequence ID" value="CEA00169.1"/>
    <property type="molecule type" value="Genomic_DNA"/>
</dbReference>
<protein>
    <submittedName>
        <fullName evidence="4">1-acyl-sn-glycerol-3-phosphate acyltransferase</fullName>
    </submittedName>
</protein>
<name>A0A078M1Q9_9STAP</name>
<keyword evidence="1 4" id="KW-0808">Transferase</keyword>
<keyword evidence="2 4" id="KW-0012">Acyltransferase</keyword>
<evidence type="ECO:0000256" key="1">
    <source>
        <dbReference type="ARBA" id="ARBA00022679"/>
    </source>
</evidence>
<feature type="domain" description="Phospholipid/glycerol acyltransferase" evidence="3">
    <location>
        <begin position="34"/>
        <end position="148"/>
    </location>
</feature>
<dbReference type="GO" id="GO:0006654">
    <property type="term" value="P:phosphatidic acid biosynthetic process"/>
    <property type="evidence" value="ECO:0007669"/>
    <property type="project" value="TreeGrafter"/>
</dbReference>
<evidence type="ECO:0000313" key="4">
    <source>
        <dbReference type="EMBL" id="CEA00169.1"/>
    </source>
</evidence>
<dbReference type="InterPro" id="IPR002123">
    <property type="entry name" value="Plipid/glycerol_acylTrfase"/>
</dbReference>
<dbReference type="SMART" id="SM00563">
    <property type="entry name" value="PlsC"/>
    <property type="match status" value="1"/>
</dbReference>
<organism evidence="4 5">
    <name type="scientific">Jeotgalicoccus saudimassiliensis</name>
    <dbReference type="NCBI Taxonomy" id="1461582"/>
    <lineage>
        <taxon>Bacteria</taxon>
        <taxon>Bacillati</taxon>
        <taxon>Bacillota</taxon>
        <taxon>Bacilli</taxon>
        <taxon>Bacillales</taxon>
        <taxon>Staphylococcaceae</taxon>
        <taxon>Jeotgalicoccus</taxon>
    </lineage>
</organism>
<dbReference type="Pfam" id="PF01553">
    <property type="entry name" value="Acyltransferase"/>
    <property type="match status" value="1"/>
</dbReference>
<dbReference type="PANTHER" id="PTHR10434:SF11">
    <property type="entry name" value="1-ACYL-SN-GLYCEROL-3-PHOSPHATE ACYLTRANSFERASE"/>
    <property type="match status" value="1"/>
</dbReference>
<reference evidence="4 5" key="1">
    <citation type="submission" date="2014-07" db="EMBL/GenBank/DDBJ databases">
        <authorList>
            <person name="Urmite Genomes Urmite Genomes"/>
        </authorList>
    </citation>
    <scope>NUCLEOTIDE SEQUENCE [LARGE SCALE GENOMIC DNA]</scope>
    <source>
        <strain evidence="4 5">13MG44_air</strain>
    </source>
</reference>
<evidence type="ECO:0000256" key="2">
    <source>
        <dbReference type="ARBA" id="ARBA00023315"/>
    </source>
</evidence>
<dbReference type="CDD" id="cd07989">
    <property type="entry name" value="LPLAT_AGPAT-like"/>
    <property type="match status" value="1"/>
</dbReference>
<dbReference type="OrthoDB" id="9803035at2"/>
<dbReference type="STRING" id="1461582.BN1048_00848"/>
<dbReference type="HOGENOM" id="CLU_027938_4_5_9"/>
<gene>
    <name evidence="4" type="primary">plsC</name>
    <name evidence="4" type="ORF">BN1048_00848</name>
</gene>
<keyword evidence="5" id="KW-1185">Reference proteome</keyword>
<dbReference type="eggNOG" id="COG0204">
    <property type="taxonomic scope" value="Bacteria"/>
</dbReference>
<evidence type="ECO:0000259" key="3">
    <source>
        <dbReference type="SMART" id="SM00563"/>
    </source>
</evidence>
<dbReference type="Proteomes" id="UP000044136">
    <property type="component" value="Unassembled WGS sequence"/>
</dbReference>
<dbReference type="GO" id="GO:0003841">
    <property type="term" value="F:1-acylglycerol-3-phosphate O-acyltransferase activity"/>
    <property type="evidence" value="ECO:0007669"/>
    <property type="project" value="TreeGrafter"/>
</dbReference>
<dbReference type="RefSeq" id="WP_035808786.1">
    <property type="nucleotide sequence ID" value="NZ_CCSE01000001.1"/>
</dbReference>